<evidence type="ECO:0000256" key="5">
    <source>
        <dbReference type="ARBA" id="ARBA00022833"/>
    </source>
</evidence>
<comment type="similarity">
    <text evidence="2 8">Belongs to the PTPS family. QueD subfamily.</text>
</comment>
<evidence type="ECO:0000256" key="3">
    <source>
        <dbReference type="ARBA" id="ARBA00018141"/>
    </source>
</evidence>
<evidence type="ECO:0000256" key="4">
    <source>
        <dbReference type="ARBA" id="ARBA00022723"/>
    </source>
</evidence>
<dbReference type="GO" id="GO:0046872">
    <property type="term" value="F:metal ion binding"/>
    <property type="evidence" value="ECO:0007669"/>
    <property type="project" value="UniProtKB-KW"/>
</dbReference>
<sequence>MKQDYDFIGKEVYMTKRFSFSAAHQLSGSTRHNDQLHGHNYTVSVTVKGFLNKDGFLIDFDKFESLLYTHVFFKLDHSVLNDHLEPLNPTVEVLTLYLYNEIETCLRICECTENLKIAEITVYETDSFSATIK</sequence>
<comment type="catalytic activity">
    <reaction evidence="7 8">
        <text>7,8-dihydroneopterin 3'-triphosphate + H2O = 6-carboxy-5,6,7,8-tetrahydropterin + triphosphate + acetaldehyde + 2 H(+)</text>
        <dbReference type="Rhea" id="RHEA:27966"/>
        <dbReference type="ChEBI" id="CHEBI:15343"/>
        <dbReference type="ChEBI" id="CHEBI:15377"/>
        <dbReference type="ChEBI" id="CHEBI:15378"/>
        <dbReference type="ChEBI" id="CHEBI:18036"/>
        <dbReference type="ChEBI" id="CHEBI:58462"/>
        <dbReference type="ChEBI" id="CHEBI:61032"/>
        <dbReference type="EC" id="4.1.2.50"/>
    </reaction>
</comment>
<evidence type="ECO:0000256" key="1">
    <source>
        <dbReference type="ARBA" id="ARBA00005061"/>
    </source>
</evidence>
<dbReference type="EC" id="4.-.-.-" evidence="8"/>
<dbReference type="OrthoDB" id="9804698at2"/>
<comment type="cofactor">
    <cofactor evidence="8 9">
        <name>Zn(2+)</name>
        <dbReference type="ChEBI" id="CHEBI:29105"/>
    </cofactor>
    <text evidence="8 9">Binds 1 zinc ion per subunit.</text>
</comment>
<dbReference type="SUPFAM" id="SSF55620">
    <property type="entry name" value="Tetrahydrobiopterin biosynthesis enzymes-like"/>
    <property type="match status" value="1"/>
</dbReference>
<evidence type="ECO:0000256" key="7">
    <source>
        <dbReference type="ARBA" id="ARBA00048807"/>
    </source>
</evidence>
<feature type="binding site" evidence="9">
    <location>
        <position position="39"/>
    </location>
    <ligand>
        <name>Zn(2+)</name>
        <dbReference type="ChEBI" id="CHEBI:29105"/>
    </ligand>
</feature>
<dbReference type="AlphaFoldDB" id="A0A1M7M6A7"/>
<dbReference type="Gene3D" id="3.30.479.10">
    <property type="entry name" value="6-pyruvoyl tetrahydropterin synthase/QueD"/>
    <property type="match status" value="1"/>
</dbReference>
<evidence type="ECO:0000313" key="11">
    <source>
        <dbReference type="Proteomes" id="UP000184038"/>
    </source>
</evidence>
<proteinExistence type="inferred from homology"/>
<accession>A0A1M7M6A7</accession>
<reference evidence="10 11" key="1">
    <citation type="submission" date="2016-11" db="EMBL/GenBank/DDBJ databases">
        <authorList>
            <person name="Jaros S."/>
            <person name="Januszkiewicz K."/>
            <person name="Wedrychowicz H."/>
        </authorList>
    </citation>
    <scope>NUCLEOTIDE SEQUENCE [LARGE SCALE GENOMIC DNA]</scope>
    <source>
        <strain evidence="10 11">DSM 15930</strain>
    </source>
</reference>
<keyword evidence="6 8" id="KW-0456">Lyase</keyword>
<comment type="pathway">
    <text evidence="1 8">Purine metabolism; 7-cyano-7-deazaguanine biosynthesis.</text>
</comment>
<dbReference type="UniPathway" id="UPA00391"/>
<dbReference type="PANTHER" id="PTHR12589">
    <property type="entry name" value="PYRUVOYL TETRAHYDROBIOPTERIN SYNTHASE"/>
    <property type="match status" value="1"/>
</dbReference>
<dbReference type="PANTHER" id="PTHR12589:SF7">
    <property type="entry name" value="6-PYRUVOYL TETRAHYDROBIOPTERIN SYNTHASE"/>
    <property type="match status" value="1"/>
</dbReference>
<gene>
    <name evidence="10" type="ORF">SAMN02746066_03660</name>
</gene>
<dbReference type="GO" id="GO:0070497">
    <property type="term" value="F:6-carboxytetrahydropterin synthase activity"/>
    <property type="evidence" value="ECO:0007669"/>
    <property type="project" value="UniProtKB-EC"/>
</dbReference>
<feature type="binding site" evidence="9">
    <location>
        <position position="24"/>
    </location>
    <ligand>
        <name>Zn(2+)</name>
        <dbReference type="ChEBI" id="CHEBI:29105"/>
    </ligand>
</feature>
<dbReference type="RefSeq" id="WP_073289956.1">
    <property type="nucleotide sequence ID" value="NZ_FRCP01000019.1"/>
</dbReference>
<evidence type="ECO:0000256" key="8">
    <source>
        <dbReference type="PIRNR" id="PIRNR006113"/>
    </source>
</evidence>
<keyword evidence="4 8" id="KW-0479">Metal-binding</keyword>
<dbReference type="InterPro" id="IPR038418">
    <property type="entry name" value="6-PTP_synth/QueD_sf"/>
</dbReference>
<dbReference type="Pfam" id="PF01242">
    <property type="entry name" value="PTPS"/>
    <property type="match status" value="1"/>
</dbReference>
<feature type="binding site" evidence="9">
    <location>
        <position position="37"/>
    </location>
    <ligand>
        <name>Zn(2+)</name>
        <dbReference type="ChEBI" id="CHEBI:29105"/>
    </ligand>
</feature>
<evidence type="ECO:0000313" key="10">
    <source>
        <dbReference type="EMBL" id="SHM86267.1"/>
    </source>
</evidence>
<dbReference type="EMBL" id="FRCP01000019">
    <property type="protein sequence ID" value="SHM86267.1"/>
    <property type="molecule type" value="Genomic_DNA"/>
</dbReference>
<dbReference type="STRING" id="1120996.SAMN02746066_03660"/>
<dbReference type="PIRSF" id="PIRSF006113">
    <property type="entry name" value="PTP_synth"/>
    <property type="match status" value="1"/>
</dbReference>
<keyword evidence="5 8" id="KW-0862">Zinc</keyword>
<evidence type="ECO:0000256" key="6">
    <source>
        <dbReference type="ARBA" id="ARBA00023239"/>
    </source>
</evidence>
<keyword evidence="8" id="KW-0671">Queuosine biosynthesis</keyword>
<dbReference type="Proteomes" id="UP000184038">
    <property type="component" value="Unassembled WGS sequence"/>
</dbReference>
<keyword evidence="11" id="KW-1185">Reference proteome</keyword>
<dbReference type="InterPro" id="IPR007115">
    <property type="entry name" value="6-PTP_synth/QueD"/>
</dbReference>
<evidence type="ECO:0000256" key="9">
    <source>
        <dbReference type="PIRSR" id="PIRSR006113-2"/>
    </source>
</evidence>
<name>A0A1M7M6A7_9FIRM</name>
<dbReference type="GO" id="GO:0008616">
    <property type="term" value="P:tRNA queuosine(34) biosynthetic process"/>
    <property type="evidence" value="ECO:0007669"/>
    <property type="project" value="UniProtKB-KW"/>
</dbReference>
<evidence type="ECO:0000256" key="2">
    <source>
        <dbReference type="ARBA" id="ARBA00008900"/>
    </source>
</evidence>
<protein>
    <recommendedName>
        <fullName evidence="3 8">6-carboxy-5,6,7,8-tetrahydropterin synthase</fullName>
        <ecNumber evidence="8">4.-.-.-</ecNumber>
    </recommendedName>
</protein>
<organism evidence="10 11">
    <name type="scientific">Anaerosporobacter mobilis DSM 15930</name>
    <dbReference type="NCBI Taxonomy" id="1120996"/>
    <lineage>
        <taxon>Bacteria</taxon>
        <taxon>Bacillati</taxon>
        <taxon>Bacillota</taxon>
        <taxon>Clostridia</taxon>
        <taxon>Lachnospirales</taxon>
        <taxon>Lachnospiraceae</taxon>
        <taxon>Anaerosporobacter</taxon>
    </lineage>
</organism>